<evidence type="ECO:0000256" key="1">
    <source>
        <dbReference type="SAM" id="MobiDB-lite"/>
    </source>
</evidence>
<sequence>MAAPAAAQSQTSQSMQTQPPLKAVPQSPVSPAAQARERERISTLLEINLLLIKEGVELQTQGKAGQIAAPAQDVKPEGEKQQATKEYLE</sequence>
<name>A0A9P4KHY0_9PLEO</name>
<proteinExistence type="predicted"/>
<evidence type="ECO:0000313" key="3">
    <source>
        <dbReference type="Proteomes" id="UP000800093"/>
    </source>
</evidence>
<comment type="caution">
    <text evidence="2">The sequence shown here is derived from an EMBL/GenBank/DDBJ whole genome shotgun (WGS) entry which is preliminary data.</text>
</comment>
<dbReference type="EMBL" id="ML986586">
    <property type="protein sequence ID" value="KAF2268566.1"/>
    <property type="molecule type" value="Genomic_DNA"/>
</dbReference>
<dbReference type="OrthoDB" id="2530523at2759"/>
<feature type="compositionally biased region" description="Basic and acidic residues" evidence="1">
    <location>
        <begin position="74"/>
        <end position="89"/>
    </location>
</feature>
<feature type="region of interest" description="Disordered" evidence="1">
    <location>
        <begin position="61"/>
        <end position="89"/>
    </location>
</feature>
<dbReference type="Proteomes" id="UP000800093">
    <property type="component" value="Unassembled WGS sequence"/>
</dbReference>
<organism evidence="2 3">
    <name type="scientific">Lojkania enalia</name>
    <dbReference type="NCBI Taxonomy" id="147567"/>
    <lineage>
        <taxon>Eukaryota</taxon>
        <taxon>Fungi</taxon>
        <taxon>Dikarya</taxon>
        <taxon>Ascomycota</taxon>
        <taxon>Pezizomycotina</taxon>
        <taxon>Dothideomycetes</taxon>
        <taxon>Pleosporomycetidae</taxon>
        <taxon>Pleosporales</taxon>
        <taxon>Pleosporales incertae sedis</taxon>
        <taxon>Lojkania</taxon>
    </lineage>
</organism>
<feature type="region of interest" description="Disordered" evidence="1">
    <location>
        <begin position="1"/>
        <end position="36"/>
    </location>
</feature>
<reference evidence="3" key="1">
    <citation type="journal article" date="2020" name="Stud. Mycol.">
        <title>101 Dothideomycetes genomes: A test case for predicting lifestyles and emergence of pathogens.</title>
        <authorList>
            <person name="Haridas S."/>
            <person name="Albert R."/>
            <person name="Binder M."/>
            <person name="Bloem J."/>
            <person name="LaButti K."/>
            <person name="Salamov A."/>
            <person name="Andreopoulos B."/>
            <person name="Baker S."/>
            <person name="Barry K."/>
            <person name="Bills G."/>
            <person name="Bluhm B."/>
            <person name="Cannon C."/>
            <person name="Castanera R."/>
            <person name="Culley D."/>
            <person name="Daum C."/>
            <person name="Ezra D."/>
            <person name="Gonzalez J."/>
            <person name="Henrissat B."/>
            <person name="Kuo A."/>
            <person name="Liang C."/>
            <person name="Lipzen A."/>
            <person name="Lutzoni F."/>
            <person name="Magnuson J."/>
            <person name="Mondo S."/>
            <person name="Nolan M."/>
            <person name="Ohm R."/>
            <person name="Pangilinan J."/>
            <person name="Park H.-J."/>
            <person name="Ramirez L."/>
            <person name="Alfaro M."/>
            <person name="Sun H."/>
            <person name="Tritt A."/>
            <person name="Yoshinaga Y."/>
            <person name="Zwiers L.-H."/>
            <person name="Turgeon B."/>
            <person name="Goodwin S."/>
            <person name="Spatafora J."/>
            <person name="Crous P."/>
            <person name="Grigoriev I."/>
        </authorList>
    </citation>
    <scope>NUCLEOTIDE SEQUENCE [LARGE SCALE GENOMIC DNA]</scope>
    <source>
        <strain evidence="3">CBS 304.66</strain>
    </source>
</reference>
<protein>
    <submittedName>
        <fullName evidence="2">Uncharacterized protein</fullName>
    </submittedName>
</protein>
<gene>
    <name evidence="2" type="ORF">CC78DRAFT_530010</name>
</gene>
<accession>A0A9P4KHY0</accession>
<keyword evidence="3" id="KW-1185">Reference proteome</keyword>
<evidence type="ECO:0000313" key="2">
    <source>
        <dbReference type="EMBL" id="KAF2268566.1"/>
    </source>
</evidence>
<feature type="compositionally biased region" description="Low complexity" evidence="1">
    <location>
        <begin position="1"/>
        <end position="20"/>
    </location>
</feature>
<dbReference type="AlphaFoldDB" id="A0A9P4KHY0"/>